<feature type="compositionally biased region" description="Low complexity" evidence="8">
    <location>
        <begin position="616"/>
        <end position="632"/>
    </location>
</feature>
<sequence>MGVQGLWDLASPAGERLHMTALENKVIAVDASIWLYHFLKAMRDEAGNMVKGAHVIGFFRRICKLLYLKIRPVFVFDGPPPQLKLRTLRLRAQQRDLEERQRKKAVEKLLRNQLQMHLLQAAGEDSNLGEAAAANIGGGEAPCPDADDVEVMAEDGKADDDQEEGSSGVESDHSDGPDNRRFRRWRRRRRFMPQEGFFGSRRSIADVRLPQEATPEEEPERRFPTLPAEEAQETKGLVMPDGSVVNFPLDTPSLSEEFGLMGPKRRYTLHKRLQEDLERRLSKQVSRAKDDPEKFAIAQMEAFIRRRKSAKEGEKIEEEMSIEVSRARKDGIAEGDKYVPPSSLSVEADNLAALGLGDGLAAEAEKGKGFGKGKVGKGKSGRGWKRKAPRQLQGQEPTKFEMISVTSCTSFSNRVELLGEEAEEDSRSAITSWWPRAEKPEDQALEVDTGDDGILAFFDSNTAEPSTEDSANDAAPEPHVLNGAPEGLMPASDNDSDNIDWVDIDEAYASHEDQVNKEEVVEVADEQPVKLTLPTQMGPPRLGARLEMHPEAAADVDQDHDHDHDQDHDQDQVEHQGPERVLDPEVPEELNEVRVAEDLDAFPRPVADGGVGCEASPRSQSLQLNLQQGSQSPPGPSFPVGRGHMPELDRTRQSFPTLPSECIEPVSAEPARTIASGPPTMLTSTPAAVERPQATAPETRTPTVAATQTPLPSAAVSAAASAAARLVSPPSFCHSA</sequence>
<evidence type="ECO:0000256" key="7">
    <source>
        <dbReference type="ARBA" id="ARBA00023242"/>
    </source>
</evidence>
<accession>A0A516AGT4</accession>
<evidence type="ECO:0000313" key="10">
    <source>
        <dbReference type="EMBL" id="QDO16528.1"/>
    </source>
</evidence>
<dbReference type="SUPFAM" id="SSF88723">
    <property type="entry name" value="PIN domain-like"/>
    <property type="match status" value="1"/>
</dbReference>
<feature type="compositionally biased region" description="Acidic residues" evidence="8">
    <location>
        <begin position="155"/>
        <end position="164"/>
    </location>
</feature>
<feature type="compositionally biased region" description="Basic and acidic residues" evidence="8">
    <location>
        <begin position="510"/>
        <end position="520"/>
    </location>
</feature>
<dbReference type="AlphaFoldDB" id="A0A516AGT4"/>
<reference evidence="10" key="1">
    <citation type="journal article" date="2019" name="Microorganisms">
        <title>DNA Damage Response Pathways in Dinoflagellates.</title>
        <authorList>
            <person name="Li C."/>
            <person name="Wong J."/>
        </authorList>
    </citation>
    <scope>NUCLEOTIDE SEQUENCE</scope>
</reference>
<dbReference type="Gene3D" id="3.40.50.1010">
    <property type="entry name" value="5'-nuclease"/>
    <property type="match status" value="1"/>
</dbReference>
<evidence type="ECO:0000256" key="2">
    <source>
        <dbReference type="ARBA" id="ARBA00005283"/>
    </source>
</evidence>
<dbReference type="GO" id="GO:0016788">
    <property type="term" value="F:hydrolase activity, acting on ester bonds"/>
    <property type="evidence" value="ECO:0007669"/>
    <property type="project" value="InterPro"/>
</dbReference>
<dbReference type="PRINTS" id="PR00066">
    <property type="entry name" value="XRODRMPGMNTG"/>
</dbReference>
<evidence type="ECO:0000256" key="5">
    <source>
        <dbReference type="ARBA" id="ARBA00023128"/>
    </source>
</evidence>
<feature type="domain" description="XPG N-terminal" evidence="9">
    <location>
        <begin position="1"/>
        <end position="98"/>
    </location>
</feature>
<dbReference type="InterPro" id="IPR006085">
    <property type="entry name" value="XPG_DNA_repair_N"/>
</dbReference>
<feature type="compositionally biased region" description="Polar residues" evidence="8">
    <location>
        <begin position="696"/>
        <end position="709"/>
    </location>
</feature>
<keyword evidence="3" id="KW-0255">Endonuclease</keyword>
<keyword evidence="7" id="KW-0539">Nucleus</keyword>
<keyword evidence="3" id="KW-0378">Hydrolase</keyword>
<dbReference type="InterPro" id="IPR001044">
    <property type="entry name" value="XPG/Rad2_eukaryotes"/>
</dbReference>
<keyword evidence="5" id="KW-0496">Mitochondrion</keyword>
<dbReference type="GO" id="GO:0004520">
    <property type="term" value="F:DNA endonuclease activity"/>
    <property type="evidence" value="ECO:0007669"/>
    <property type="project" value="TreeGrafter"/>
</dbReference>
<dbReference type="PANTHER" id="PTHR16171:SF7">
    <property type="entry name" value="DNA REPAIR PROTEIN RAD2"/>
    <property type="match status" value="1"/>
</dbReference>
<dbReference type="PRINTS" id="PR00853">
    <property type="entry name" value="XPGRADSUPER"/>
</dbReference>
<feature type="region of interest" description="Disordered" evidence="8">
    <location>
        <begin position="510"/>
        <end position="652"/>
    </location>
</feature>
<dbReference type="CDD" id="cd09868">
    <property type="entry name" value="PIN_XPG_RAD2"/>
    <property type="match status" value="1"/>
</dbReference>
<dbReference type="PROSITE" id="PS00841">
    <property type="entry name" value="XPG_1"/>
    <property type="match status" value="1"/>
</dbReference>
<feature type="compositionally biased region" description="Basic and acidic residues" evidence="8">
    <location>
        <begin position="544"/>
        <end position="583"/>
    </location>
</feature>
<keyword evidence="3" id="KW-0540">Nuclease</keyword>
<dbReference type="GO" id="GO:0003697">
    <property type="term" value="F:single-stranded DNA binding"/>
    <property type="evidence" value="ECO:0007669"/>
    <property type="project" value="InterPro"/>
</dbReference>
<keyword evidence="4" id="KW-0227">DNA damage</keyword>
<dbReference type="GO" id="GO:0005634">
    <property type="term" value="C:nucleus"/>
    <property type="evidence" value="ECO:0007669"/>
    <property type="project" value="UniProtKB-SubCell"/>
</dbReference>
<name>A0A516AGT4_CRYCO</name>
<evidence type="ECO:0000259" key="9">
    <source>
        <dbReference type="SMART" id="SM00485"/>
    </source>
</evidence>
<feature type="region of interest" description="Disordered" evidence="8">
    <location>
        <begin position="155"/>
        <end position="181"/>
    </location>
</feature>
<dbReference type="InterPro" id="IPR019974">
    <property type="entry name" value="XPG_CS"/>
</dbReference>
<dbReference type="InterPro" id="IPR029060">
    <property type="entry name" value="PIN-like_dom_sf"/>
</dbReference>
<comment type="similarity">
    <text evidence="2">Belongs to the XPG/RAD2 endonuclease family. XPG subfamily.</text>
</comment>
<evidence type="ECO:0000256" key="6">
    <source>
        <dbReference type="ARBA" id="ARBA00023204"/>
    </source>
</evidence>
<protein>
    <submittedName>
        <fullName evidence="10">DNA repair protein XPG</fullName>
    </submittedName>
</protein>
<evidence type="ECO:0000256" key="1">
    <source>
        <dbReference type="ARBA" id="ARBA00004123"/>
    </source>
</evidence>
<dbReference type="EMBL" id="MN126061">
    <property type="protein sequence ID" value="QDO16528.1"/>
    <property type="molecule type" value="mRNA"/>
</dbReference>
<dbReference type="InterPro" id="IPR006084">
    <property type="entry name" value="XPG/Rad2"/>
</dbReference>
<evidence type="ECO:0000256" key="4">
    <source>
        <dbReference type="ARBA" id="ARBA00022763"/>
    </source>
</evidence>
<keyword evidence="6" id="KW-0234">DNA repair</keyword>
<feature type="region of interest" description="Disordered" evidence="8">
    <location>
        <begin position="419"/>
        <end position="498"/>
    </location>
</feature>
<comment type="subcellular location">
    <subcellularLocation>
        <location evidence="1">Nucleus</location>
    </subcellularLocation>
</comment>
<dbReference type="Pfam" id="PF00752">
    <property type="entry name" value="XPG_N"/>
    <property type="match status" value="1"/>
</dbReference>
<feature type="compositionally biased region" description="Basic and acidic residues" evidence="8">
    <location>
        <begin position="170"/>
        <end position="180"/>
    </location>
</feature>
<dbReference type="PANTHER" id="PTHR16171">
    <property type="entry name" value="DNA REPAIR PROTEIN COMPLEMENTING XP-G CELLS-RELATED"/>
    <property type="match status" value="1"/>
</dbReference>
<organism evidence="10">
    <name type="scientific">Crypthecodinium cohnii</name>
    <name type="common">Dinoflagellate</name>
    <name type="synonym">Glenodinium cohnii</name>
    <dbReference type="NCBI Taxonomy" id="2866"/>
    <lineage>
        <taxon>Eukaryota</taxon>
        <taxon>Sar</taxon>
        <taxon>Alveolata</taxon>
        <taxon>Dinophyceae</taxon>
        <taxon>Gonyaulacales</taxon>
        <taxon>Crypthecodiniaceae</taxon>
        <taxon>Crypthecodinium</taxon>
    </lineage>
</organism>
<dbReference type="SMART" id="SM00485">
    <property type="entry name" value="XPGN"/>
    <property type="match status" value="1"/>
</dbReference>
<dbReference type="GO" id="GO:0006289">
    <property type="term" value="P:nucleotide-excision repair"/>
    <property type="evidence" value="ECO:0007669"/>
    <property type="project" value="InterPro"/>
</dbReference>
<evidence type="ECO:0000256" key="3">
    <source>
        <dbReference type="ARBA" id="ARBA00022759"/>
    </source>
</evidence>
<evidence type="ECO:0000256" key="8">
    <source>
        <dbReference type="SAM" id="MobiDB-lite"/>
    </source>
</evidence>
<proteinExistence type="evidence at transcript level"/>
<feature type="compositionally biased region" description="Basic residues" evidence="8">
    <location>
        <begin position="369"/>
        <end position="389"/>
    </location>
</feature>
<feature type="region of interest" description="Disordered" evidence="8">
    <location>
        <begin position="668"/>
        <end position="712"/>
    </location>
</feature>
<feature type="region of interest" description="Disordered" evidence="8">
    <location>
        <begin position="366"/>
        <end position="400"/>
    </location>
</feature>